<protein>
    <submittedName>
        <fullName evidence="8">Peptidoglycan-associated lipoprotein</fullName>
    </submittedName>
</protein>
<proteinExistence type="predicted"/>
<keyword evidence="8" id="KW-0449">Lipoprotein</keyword>
<evidence type="ECO:0000256" key="2">
    <source>
        <dbReference type="ARBA" id="ARBA00023136"/>
    </source>
</evidence>
<sequence length="279" mass="31288">MRKLVLLLILFLSGIIARAQATDSEGCKDHPFFNRYPKFYIQDCSENYDEVEFWISDDKAIKKEGTVTRILYTYDGPYGPNLPSRLQIIKNYENAILSKGGKKIYSDISGGKNFTGATFTLKADGKEYWVSIHDLGNNPVDYYKITILALEEMEQVIEANRMFEQLEAGTSVALHINFETGKSTIMPDSQHIIDELAKMLKENSTLTILIEGHTDNVGSAASNQQLSEQRAESVKKALVQKGISAHRMATIGFGQSRPVADNGTDEGRAKNRRVEIRKI</sequence>
<dbReference type="SUPFAM" id="SSF103088">
    <property type="entry name" value="OmpA-like"/>
    <property type="match status" value="1"/>
</dbReference>
<dbReference type="Gene3D" id="3.30.1330.60">
    <property type="entry name" value="OmpA-like domain"/>
    <property type="match status" value="1"/>
</dbReference>
<dbReference type="EMBL" id="CP144143">
    <property type="protein sequence ID" value="WWC83976.1"/>
    <property type="molecule type" value="Genomic_DNA"/>
</dbReference>
<evidence type="ECO:0000256" key="6">
    <source>
        <dbReference type="SAM" id="SignalP"/>
    </source>
</evidence>
<evidence type="ECO:0000256" key="1">
    <source>
        <dbReference type="ARBA" id="ARBA00004442"/>
    </source>
</evidence>
<keyword evidence="6" id="KW-0732">Signal</keyword>
<reference evidence="9" key="1">
    <citation type="submission" date="2024-01" db="EMBL/GenBank/DDBJ databases">
        <title>Mycovorax composti gen. nov. sp. nov., a member of the family Chitinophagaceae isolated from button mushroom compost.</title>
        <authorList>
            <person name="Thai M."/>
            <person name="Bell T.L."/>
            <person name="Kertesz M.A."/>
        </authorList>
    </citation>
    <scope>NUCLEOTIDE SEQUENCE [LARGE SCALE GENOMIC DNA]</scope>
    <source>
        <strain evidence="9">C216</strain>
    </source>
</reference>
<dbReference type="PRINTS" id="PR01021">
    <property type="entry name" value="OMPADOMAIN"/>
</dbReference>
<feature type="chain" id="PRO_5046921303" evidence="6">
    <location>
        <begin position="22"/>
        <end position="279"/>
    </location>
</feature>
<evidence type="ECO:0000313" key="9">
    <source>
        <dbReference type="Proteomes" id="UP001321305"/>
    </source>
</evidence>
<accession>A0ABZ2EKX6</accession>
<keyword evidence="2 4" id="KW-0472">Membrane</keyword>
<keyword evidence="3" id="KW-0998">Cell outer membrane</keyword>
<dbReference type="Proteomes" id="UP001321305">
    <property type="component" value="Chromosome"/>
</dbReference>
<gene>
    <name evidence="8" type="primary">pal_6</name>
    <name evidence="8" type="ORF">PIECOFPK_01708</name>
</gene>
<evidence type="ECO:0000256" key="4">
    <source>
        <dbReference type="PROSITE-ProRule" id="PRU00473"/>
    </source>
</evidence>
<evidence type="ECO:0000256" key="5">
    <source>
        <dbReference type="SAM" id="MobiDB-lite"/>
    </source>
</evidence>
<evidence type="ECO:0000259" key="7">
    <source>
        <dbReference type="PROSITE" id="PS51123"/>
    </source>
</evidence>
<dbReference type="InterPro" id="IPR036737">
    <property type="entry name" value="OmpA-like_sf"/>
</dbReference>
<dbReference type="PANTHER" id="PTHR30329:SF21">
    <property type="entry name" value="LIPOPROTEIN YIAD-RELATED"/>
    <property type="match status" value="1"/>
</dbReference>
<feature type="domain" description="OmpA-like" evidence="7">
    <location>
        <begin position="165"/>
        <end position="279"/>
    </location>
</feature>
<feature type="region of interest" description="Disordered" evidence="5">
    <location>
        <begin position="255"/>
        <end position="279"/>
    </location>
</feature>
<dbReference type="PROSITE" id="PS51123">
    <property type="entry name" value="OMPA_2"/>
    <property type="match status" value="1"/>
</dbReference>
<dbReference type="InterPro" id="IPR050330">
    <property type="entry name" value="Bact_OuterMem_StrucFunc"/>
</dbReference>
<name>A0ABZ2EKX6_9BACT</name>
<feature type="compositionally biased region" description="Basic and acidic residues" evidence="5">
    <location>
        <begin position="265"/>
        <end position="279"/>
    </location>
</feature>
<dbReference type="PANTHER" id="PTHR30329">
    <property type="entry name" value="STATOR ELEMENT OF FLAGELLAR MOTOR COMPLEX"/>
    <property type="match status" value="1"/>
</dbReference>
<dbReference type="InterPro" id="IPR006664">
    <property type="entry name" value="OMP_bac"/>
</dbReference>
<dbReference type="InterPro" id="IPR006665">
    <property type="entry name" value="OmpA-like"/>
</dbReference>
<dbReference type="CDD" id="cd07185">
    <property type="entry name" value="OmpA_C-like"/>
    <property type="match status" value="1"/>
</dbReference>
<keyword evidence="9" id="KW-1185">Reference proteome</keyword>
<feature type="signal peptide" evidence="6">
    <location>
        <begin position="1"/>
        <end position="21"/>
    </location>
</feature>
<organism evidence="8 9">
    <name type="scientific">Mycovorax composti</name>
    <dbReference type="NCBI Taxonomy" id="2962693"/>
    <lineage>
        <taxon>Bacteria</taxon>
        <taxon>Pseudomonadati</taxon>
        <taxon>Bacteroidota</taxon>
        <taxon>Chitinophagia</taxon>
        <taxon>Chitinophagales</taxon>
        <taxon>Chitinophagaceae</taxon>
        <taxon>Mycovorax</taxon>
    </lineage>
</organism>
<evidence type="ECO:0000313" key="8">
    <source>
        <dbReference type="EMBL" id="WWC83976.1"/>
    </source>
</evidence>
<comment type="subcellular location">
    <subcellularLocation>
        <location evidence="1">Cell outer membrane</location>
    </subcellularLocation>
</comment>
<dbReference type="RefSeq" id="WP_409965596.1">
    <property type="nucleotide sequence ID" value="NZ_CP144143.1"/>
</dbReference>
<dbReference type="Pfam" id="PF00691">
    <property type="entry name" value="OmpA"/>
    <property type="match status" value="1"/>
</dbReference>
<evidence type="ECO:0000256" key="3">
    <source>
        <dbReference type="ARBA" id="ARBA00023237"/>
    </source>
</evidence>